<dbReference type="EMBL" id="UINC01008190">
    <property type="protein sequence ID" value="SVA36913.1"/>
    <property type="molecule type" value="Genomic_DNA"/>
</dbReference>
<name>A0A381VC23_9ZZZZ</name>
<dbReference type="PANTHER" id="PTHR43776:SF7">
    <property type="entry name" value="D,D-DIPEPTIDE TRANSPORT ATP-BINDING PROTEIN DDPF-RELATED"/>
    <property type="match status" value="1"/>
</dbReference>
<organism evidence="6">
    <name type="scientific">marine metagenome</name>
    <dbReference type="NCBI Taxonomy" id="408172"/>
    <lineage>
        <taxon>unclassified sequences</taxon>
        <taxon>metagenomes</taxon>
        <taxon>ecological metagenomes</taxon>
    </lineage>
</organism>
<dbReference type="GO" id="GO:0016887">
    <property type="term" value="F:ATP hydrolysis activity"/>
    <property type="evidence" value="ECO:0007669"/>
    <property type="project" value="InterPro"/>
</dbReference>
<accession>A0A381VC23</accession>
<evidence type="ECO:0000259" key="5">
    <source>
        <dbReference type="PROSITE" id="PS50893"/>
    </source>
</evidence>
<evidence type="ECO:0000256" key="3">
    <source>
        <dbReference type="ARBA" id="ARBA00022741"/>
    </source>
</evidence>
<dbReference type="GO" id="GO:0005524">
    <property type="term" value="F:ATP binding"/>
    <property type="evidence" value="ECO:0007669"/>
    <property type="project" value="UniProtKB-KW"/>
</dbReference>
<proteinExistence type="inferred from homology"/>
<protein>
    <recommendedName>
        <fullName evidence="5">ABC transporter domain-containing protein</fullName>
    </recommendedName>
</protein>
<dbReference type="FunFam" id="3.40.50.300:FF:000016">
    <property type="entry name" value="Oligopeptide ABC transporter ATP-binding component"/>
    <property type="match status" value="1"/>
</dbReference>
<dbReference type="InterPro" id="IPR003439">
    <property type="entry name" value="ABC_transporter-like_ATP-bd"/>
</dbReference>
<dbReference type="SMART" id="SM00382">
    <property type="entry name" value="AAA"/>
    <property type="match status" value="1"/>
</dbReference>
<dbReference type="InterPro" id="IPR003593">
    <property type="entry name" value="AAA+_ATPase"/>
</dbReference>
<dbReference type="Gene3D" id="3.40.50.300">
    <property type="entry name" value="P-loop containing nucleotide triphosphate hydrolases"/>
    <property type="match status" value="1"/>
</dbReference>
<sequence length="325" mass="36452">MSHLLSVDNLCVRFPTNFNFSLFGRQTRHRFVEAVSSVSVKIESGEVLALVGESGSGKTTLVLAMQRLIPIHAGTVRFCGENLAGYSQDQLKRFRREVAFILQDPIGSLSPRLTVGSLITEPFKIHRIKDCDLEYEATRLLKMVGLSTDFVERFPHQLSGGQARRVGIARSLALSPKLLIADEPTAGLDVSVQGEILNLLGQLREQYGISILLISHNLSIVRHVADRMAIMYLGRLIEEGDTETIFDNPRHPYSRALLQSVLVTDPNRTRNKFRLTGDVPGLFERPSGCHFHPRCPVVADRCRNEYPRAQNISSRHWLACHYPIS</sequence>
<dbReference type="SUPFAM" id="SSF52540">
    <property type="entry name" value="P-loop containing nucleoside triphosphate hydrolases"/>
    <property type="match status" value="1"/>
</dbReference>
<gene>
    <name evidence="6" type="ORF">METZ01_LOCUS89767</name>
</gene>
<dbReference type="InterPro" id="IPR050319">
    <property type="entry name" value="ABC_transp_ATP-bind"/>
</dbReference>
<dbReference type="InterPro" id="IPR027417">
    <property type="entry name" value="P-loop_NTPase"/>
</dbReference>
<evidence type="ECO:0000256" key="1">
    <source>
        <dbReference type="ARBA" id="ARBA00005417"/>
    </source>
</evidence>
<dbReference type="Pfam" id="PF08352">
    <property type="entry name" value="oligo_HPY"/>
    <property type="match status" value="1"/>
</dbReference>
<keyword evidence="4" id="KW-0067">ATP-binding</keyword>
<comment type="similarity">
    <text evidence="1">Belongs to the ABC transporter superfamily.</text>
</comment>
<evidence type="ECO:0000313" key="6">
    <source>
        <dbReference type="EMBL" id="SVA36913.1"/>
    </source>
</evidence>
<evidence type="ECO:0000256" key="4">
    <source>
        <dbReference type="ARBA" id="ARBA00022840"/>
    </source>
</evidence>
<dbReference type="NCBIfam" id="TIGR01727">
    <property type="entry name" value="oligo_HPY"/>
    <property type="match status" value="1"/>
</dbReference>
<dbReference type="Pfam" id="PF00005">
    <property type="entry name" value="ABC_tran"/>
    <property type="match status" value="1"/>
</dbReference>
<reference evidence="6" key="1">
    <citation type="submission" date="2018-05" db="EMBL/GenBank/DDBJ databases">
        <authorList>
            <person name="Lanie J.A."/>
            <person name="Ng W.-L."/>
            <person name="Kazmierczak K.M."/>
            <person name="Andrzejewski T.M."/>
            <person name="Davidsen T.M."/>
            <person name="Wayne K.J."/>
            <person name="Tettelin H."/>
            <person name="Glass J.I."/>
            <person name="Rusch D."/>
            <person name="Podicherti R."/>
            <person name="Tsui H.-C.T."/>
            <person name="Winkler M.E."/>
        </authorList>
    </citation>
    <scope>NUCLEOTIDE SEQUENCE</scope>
</reference>
<feature type="domain" description="ABC transporter" evidence="5">
    <location>
        <begin position="12"/>
        <end position="258"/>
    </location>
</feature>
<dbReference type="GO" id="GO:0015833">
    <property type="term" value="P:peptide transport"/>
    <property type="evidence" value="ECO:0007669"/>
    <property type="project" value="InterPro"/>
</dbReference>
<dbReference type="PROSITE" id="PS00211">
    <property type="entry name" value="ABC_TRANSPORTER_1"/>
    <property type="match status" value="1"/>
</dbReference>
<keyword evidence="2" id="KW-0813">Transport</keyword>
<dbReference type="InterPro" id="IPR013563">
    <property type="entry name" value="Oligopep_ABC_C"/>
</dbReference>
<evidence type="ECO:0000256" key="2">
    <source>
        <dbReference type="ARBA" id="ARBA00022448"/>
    </source>
</evidence>
<dbReference type="GO" id="GO:0055085">
    <property type="term" value="P:transmembrane transport"/>
    <property type="evidence" value="ECO:0007669"/>
    <property type="project" value="UniProtKB-ARBA"/>
</dbReference>
<dbReference type="CDD" id="cd03257">
    <property type="entry name" value="ABC_NikE_OppD_transporters"/>
    <property type="match status" value="1"/>
</dbReference>
<dbReference type="AlphaFoldDB" id="A0A381VC23"/>
<dbReference type="PROSITE" id="PS50893">
    <property type="entry name" value="ABC_TRANSPORTER_2"/>
    <property type="match status" value="1"/>
</dbReference>
<dbReference type="PANTHER" id="PTHR43776">
    <property type="entry name" value="TRANSPORT ATP-BINDING PROTEIN"/>
    <property type="match status" value="1"/>
</dbReference>
<dbReference type="InterPro" id="IPR017871">
    <property type="entry name" value="ABC_transporter-like_CS"/>
</dbReference>
<keyword evidence="3" id="KW-0547">Nucleotide-binding</keyword>